<dbReference type="PANTHER" id="PTHR12461:SF81">
    <property type="entry name" value="JMJC DOMAIN-CONTAINING PROTEIN C"/>
    <property type="match status" value="1"/>
</dbReference>
<proteinExistence type="predicted"/>
<evidence type="ECO:0000259" key="1">
    <source>
        <dbReference type="PROSITE" id="PS51184"/>
    </source>
</evidence>
<dbReference type="AlphaFoldDB" id="A0AAN7Z135"/>
<accession>A0AAN7Z135</accession>
<organism evidence="2 3">
    <name type="scientific">Dictyostelium firmibasis</name>
    <dbReference type="NCBI Taxonomy" id="79012"/>
    <lineage>
        <taxon>Eukaryota</taxon>
        <taxon>Amoebozoa</taxon>
        <taxon>Evosea</taxon>
        <taxon>Eumycetozoa</taxon>
        <taxon>Dictyostelia</taxon>
        <taxon>Dictyosteliales</taxon>
        <taxon>Dictyosteliaceae</taxon>
        <taxon>Dictyostelium</taxon>
    </lineage>
</organism>
<dbReference type="PANTHER" id="PTHR12461">
    <property type="entry name" value="HYPOXIA-INDUCIBLE FACTOR 1 ALPHA INHIBITOR-RELATED"/>
    <property type="match status" value="1"/>
</dbReference>
<dbReference type="EMBL" id="JAVFKY010000002">
    <property type="protein sequence ID" value="KAK5580310.1"/>
    <property type="molecule type" value="Genomic_DNA"/>
</dbReference>
<comment type="caution">
    <text evidence="2">The sequence shown here is derived from an EMBL/GenBank/DDBJ whole genome shotgun (WGS) entry which is preliminary data.</text>
</comment>
<reference evidence="2 3" key="1">
    <citation type="submission" date="2023-11" db="EMBL/GenBank/DDBJ databases">
        <title>Dfirmibasis_genome.</title>
        <authorList>
            <person name="Edelbroek B."/>
            <person name="Kjellin J."/>
            <person name="Jerlstrom-Hultqvist J."/>
            <person name="Soderbom F."/>
        </authorList>
    </citation>
    <scope>NUCLEOTIDE SEQUENCE [LARGE SCALE GENOMIC DNA]</scope>
    <source>
        <strain evidence="2 3">TNS-C-14</strain>
    </source>
</reference>
<evidence type="ECO:0000313" key="2">
    <source>
        <dbReference type="EMBL" id="KAK5580310.1"/>
    </source>
</evidence>
<dbReference type="PROSITE" id="PS51184">
    <property type="entry name" value="JMJC"/>
    <property type="match status" value="1"/>
</dbReference>
<protein>
    <recommendedName>
        <fullName evidence="1">JmjC domain-containing protein</fullName>
    </recommendedName>
</protein>
<gene>
    <name evidence="2" type="ORF">RB653_000326</name>
</gene>
<feature type="domain" description="JmjC" evidence="1">
    <location>
        <begin position="103"/>
        <end position="278"/>
    </location>
</feature>
<dbReference type="Pfam" id="PF13621">
    <property type="entry name" value="Cupin_8"/>
    <property type="match status" value="1"/>
</dbReference>
<dbReference type="InterPro" id="IPR003347">
    <property type="entry name" value="JmjC_dom"/>
</dbReference>
<dbReference type="Gene3D" id="2.60.120.650">
    <property type="entry name" value="Cupin"/>
    <property type="match status" value="1"/>
</dbReference>
<sequence>MNIDRINKPTREQYEEYILKNQPFIITGVVNNWISFEKWIPSQNIDNDYFLSILDKDVPVREIGIEVGEWLGKTKNINFSLFWKKWREHYFNCKNENNKNIENNNNNNNNNNKEPRYYLASLPIQTYFKELIDDFEIPEIPKEQNKIGNLWIGFKDQITPLHHDWSSGDPGMDGLHAIIIGKKLFKLFDPILNVNCFKRKKEWGHFHQSEFDFDNPDFKEFPEAKNYKMIEIELNQGEMLFIPKLWWHHVKTLEPSISINFWFQHIGSELLKCNLLWCHMEQYLNAVLQMDTTKISNDKFKKIINFLTNDSRHNGDGGDGGDGDIQQYKDDPLKLIQLPKFINSFSNAVNNPIFKNHPKKDQFKFEITEKVNQWIEKNKFKK</sequence>
<dbReference type="SUPFAM" id="SSF51197">
    <property type="entry name" value="Clavaminate synthase-like"/>
    <property type="match status" value="1"/>
</dbReference>
<dbReference type="InterPro" id="IPR041667">
    <property type="entry name" value="Cupin_8"/>
</dbReference>
<keyword evidence="3" id="KW-1185">Reference proteome</keyword>
<dbReference type="Proteomes" id="UP001344447">
    <property type="component" value="Unassembled WGS sequence"/>
</dbReference>
<name>A0AAN7Z135_9MYCE</name>
<dbReference type="FunFam" id="2.60.120.650:FF:000057">
    <property type="entry name" value="Cupin-like domain-containing protein"/>
    <property type="match status" value="1"/>
</dbReference>
<evidence type="ECO:0000313" key="3">
    <source>
        <dbReference type="Proteomes" id="UP001344447"/>
    </source>
</evidence>